<evidence type="ECO:0000259" key="4">
    <source>
        <dbReference type="PROSITE" id="PS50111"/>
    </source>
</evidence>
<dbReference type="Pfam" id="PF00015">
    <property type="entry name" value="MCPsignal"/>
    <property type="match status" value="1"/>
</dbReference>
<dbReference type="EMBL" id="SMAL01000002">
    <property type="protein sequence ID" value="TCT16139.1"/>
    <property type="molecule type" value="Genomic_DNA"/>
</dbReference>
<keyword evidence="3" id="KW-0812">Transmembrane</keyword>
<feature type="transmembrane region" description="Helical" evidence="3">
    <location>
        <begin position="12"/>
        <end position="32"/>
    </location>
</feature>
<feature type="domain" description="Methyl-accepting transducer" evidence="4">
    <location>
        <begin position="199"/>
        <end position="449"/>
    </location>
</feature>
<evidence type="ECO:0000256" key="1">
    <source>
        <dbReference type="ARBA" id="ARBA00023224"/>
    </source>
</evidence>
<evidence type="ECO:0000256" key="2">
    <source>
        <dbReference type="PROSITE-ProRule" id="PRU00284"/>
    </source>
</evidence>
<dbReference type="GO" id="GO:0016020">
    <property type="term" value="C:membrane"/>
    <property type="evidence" value="ECO:0007669"/>
    <property type="project" value="InterPro"/>
</dbReference>
<accession>A0A4R3MMF8</accession>
<keyword evidence="1 2" id="KW-0807">Transducer</keyword>
<dbReference type="RefSeq" id="WP_132250296.1">
    <property type="nucleotide sequence ID" value="NZ_SMAL01000002.1"/>
</dbReference>
<keyword evidence="3" id="KW-0472">Membrane</keyword>
<dbReference type="PANTHER" id="PTHR32089">
    <property type="entry name" value="METHYL-ACCEPTING CHEMOTAXIS PROTEIN MCPB"/>
    <property type="match status" value="1"/>
</dbReference>
<evidence type="ECO:0000313" key="5">
    <source>
        <dbReference type="EMBL" id="TCT16139.1"/>
    </source>
</evidence>
<reference evidence="5 6" key="1">
    <citation type="submission" date="2019-03" db="EMBL/GenBank/DDBJ databases">
        <title>Genomic Encyclopedia of Type Strains, Phase IV (KMG-IV): sequencing the most valuable type-strain genomes for metagenomic binning, comparative biology and taxonomic classification.</title>
        <authorList>
            <person name="Goeker M."/>
        </authorList>
    </citation>
    <scope>NUCLEOTIDE SEQUENCE [LARGE SCALE GENOMIC DNA]</scope>
    <source>
        <strain evidence="5 6">DSM 24629</strain>
    </source>
</reference>
<evidence type="ECO:0000313" key="6">
    <source>
        <dbReference type="Proteomes" id="UP000294902"/>
    </source>
</evidence>
<comment type="caution">
    <text evidence="5">The sequence shown here is derived from an EMBL/GenBank/DDBJ whole genome shotgun (WGS) entry which is preliminary data.</text>
</comment>
<dbReference type="GO" id="GO:0007165">
    <property type="term" value="P:signal transduction"/>
    <property type="evidence" value="ECO:0007669"/>
    <property type="project" value="UniProtKB-KW"/>
</dbReference>
<protein>
    <submittedName>
        <fullName evidence="5">Methyl-accepting chemotaxis protein</fullName>
    </submittedName>
</protein>
<dbReference type="PROSITE" id="PS50111">
    <property type="entry name" value="CHEMOTAXIS_TRANSDUC_2"/>
    <property type="match status" value="1"/>
</dbReference>
<dbReference type="SUPFAM" id="SSF58104">
    <property type="entry name" value="Methyl-accepting chemotaxis protein (MCP) signaling domain"/>
    <property type="match status" value="1"/>
</dbReference>
<sequence length="482" mass="53485">MNENFMKEYSRKVNKTIVGILGVLTIILLYFGISGERIDLTIVGGVYIAVIGFIGFGIKKKKYEIQTAYIITMFMFISTILVIPSGEPFFLLMPICVTGLYFNKKLFAINTLLVNIGYIAKEVMVVNTFEIESGIMLFIVNIMILILFFVTKWGSELIKYGIEESKKSKELITKLNKTMSIVEDSAIKLNEDIYNIDSNLERVTEVSNTMTTTVQEVATGVVGQAESISQISEMMSDADKKVLETQEISNKLSEVSNNASKLVLDGSKKINQMDSQISIIGDTVTSSLNTVIELRDNIDEVNNFLSSITQIAEQTNLLALNAAIEAARAGESGKGFAVVADEVRKLAEQSANTVDQISEILNEVNRKTQNVLDKVNNGNVAAKEGKNISQEVNDSFHNIEKSFKEIDDYIVKELEMIKLTTSIFSKIRQESEEIASISEEHSASTEEMLATIENQSNSIINISKAMEEIKKASENLTNNISN</sequence>
<proteinExistence type="predicted"/>
<feature type="transmembrane region" description="Helical" evidence="3">
    <location>
        <begin position="135"/>
        <end position="154"/>
    </location>
</feature>
<dbReference type="PANTHER" id="PTHR32089:SF112">
    <property type="entry name" value="LYSOZYME-LIKE PROTEIN-RELATED"/>
    <property type="match status" value="1"/>
</dbReference>
<dbReference type="AlphaFoldDB" id="A0A4R3MMF8"/>
<keyword evidence="3" id="KW-1133">Transmembrane helix</keyword>
<name>A0A4R3MMF8_9FIRM</name>
<keyword evidence="6" id="KW-1185">Reference proteome</keyword>
<dbReference type="Gene3D" id="1.10.287.950">
    <property type="entry name" value="Methyl-accepting chemotaxis protein"/>
    <property type="match status" value="1"/>
</dbReference>
<dbReference type="InterPro" id="IPR004089">
    <property type="entry name" value="MCPsignal_dom"/>
</dbReference>
<feature type="transmembrane region" description="Helical" evidence="3">
    <location>
        <begin position="68"/>
        <end position="86"/>
    </location>
</feature>
<dbReference type="OrthoDB" id="2542987at2"/>
<organism evidence="5 6">
    <name type="scientific">Natranaerovirga pectinivora</name>
    <dbReference type="NCBI Taxonomy" id="682400"/>
    <lineage>
        <taxon>Bacteria</taxon>
        <taxon>Bacillati</taxon>
        <taxon>Bacillota</taxon>
        <taxon>Clostridia</taxon>
        <taxon>Lachnospirales</taxon>
        <taxon>Natranaerovirgaceae</taxon>
        <taxon>Natranaerovirga</taxon>
    </lineage>
</organism>
<dbReference type="Proteomes" id="UP000294902">
    <property type="component" value="Unassembled WGS sequence"/>
</dbReference>
<evidence type="ECO:0000256" key="3">
    <source>
        <dbReference type="SAM" id="Phobius"/>
    </source>
</evidence>
<feature type="transmembrane region" description="Helical" evidence="3">
    <location>
        <begin position="38"/>
        <end position="56"/>
    </location>
</feature>
<dbReference type="SMART" id="SM00283">
    <property type="entry name" value="MA"/>
    <property type="match status" value="1"/>
</dbReference>
<feature type="transmembrane region" description="Helical" evidence="3">
    <location>
        <begin position="106"/>
        <end position="123"/>
    </location>
</feature>
<gene>
    <name evidence="5" type="ORF">EDC18_102155</name>
</gene>